<keyword evidence="2" id="KW-1185">Reference proteome</keyword>
<evidence type="ECO:0000313" key="1">
    <source>
        <dbReference type="EMBL" id="RAW00272.1"/>
    </source>
</evidence>
<evidence type="ECO:0000313" key="2">
    <source>
        <dbReference type="Proteomes" id="UP000251889"/>
    </source>
</evidence>
<gene>
    <name evidence="1" type="ORF">DQQ10_14535</name>
</gene>
<accession>A0A364Y0E9</accession>
<dbReference type="AlphaFoldDB" id="A0A364Y0E9"/>
<dbReference type="EMBL" id="QMFY01000007">
    <property type="protein sequence ID" value="RAW00272.1"/>
    <property type="molecule type" value="Genomic_DNA"/>
</dbReference>
<reference evidence="1 2" key="1">
    <citation type="submission" date="2018-06" db="EMBL/GenBank/DDBJ databases">
        <title>Chryseolinea flavus sp. nov., a member of the phylum Bacteroidetes isolated from soil.</title>
        <authorList>
            <person name="Li Y."/>
            <person name="Wang J."/>
        </authorList>
    </citation>
    <scope>NUCLEOTIDE SEQUENCE [LARGE SCALE GENOMIC DNA]</scope>
    <source>
        <strain evidence="1 2">SDU1-6</strain>
    </source>
</reference>
<proteinExistence type="predicted"/>
<organism evidence="1 2">
    <name type="scientific">Pseudochryseolinea flava</name>
    <dbReference type="NCBI Taxonomy" id="2059302"/>
    <lineage>
        <taxon>Bacteria</taxon>
        <taxon>Pseudomonadati</taxon>
        <taxon>Bacteroidota</taxon>
        <taxon>Cytophagia</taxon>
        <taxon>Cytophagales</taxon>
        <taxon>Fulvivirgaceae</taxon>
        <taxon>Pseudochryseolinea</taxon>
    </lineage>
</organism>
<protein>
    <submittedName>
        <fullName evidence="1">Uncharacterized protein</fullName>
    </submittedName>
</protein>
<name>A0A364Y0E9_9BACT</name>
<dbReference type="Proteomes" id="UP000251889">
    <property type="component" value="Unassembled WGS sequence"/>
</dbReference>
<sequence>MYRDDSKVKVADHHHLMNRYLDYTLEYYRPVNFPDATGCYANVARMNFVLSINENIQPVRCVHKNEETVNPMTVSSYTKFLKAGSDYCSG</sequence>
<comment type="caution">
    <text evidence="1">The sequence shown here is derived from an EMBL/GenBank/DDBJ whole genome shotgun (WGS) entry which is preliminary data.</text>
</comment>